<evidence type="ECO:0000313" key="5">
    <source>
        <dbReference type="EMBL" id="TKT71729.1"/>
    </source>
</evidence>
<dbReference type="InterPro" id="IPR036259">
    <property type="entry name" value="MFS_trans_sf"/>
</dbReference>
<feature type="transmembrane region" description="Helical" evidence="4">
    <location>
        <begin position="102"/>
        <end position="121"/>
    </location>
</feature>
<protein>
    <submittedName>
        <fullName evidence="5">MFS transporter</fullName>
    </submittedName>
</protein>
<feature type="transmembrane region" description="Helical" evidence="4">
    <location>
        <begin position="168"/>
        <end position="190"/>
    </location>
</feature>
<keyword evidence="2 4" id="KW-1133">Transmembrane helix</keyword>
<dbReference type="GO" id="GO:0022857">
    <property type="term" value="F:transmembrane transporter activity"/>
    <property type="evidence" value="ECO:0007669"/>
    <property type="project" value="InterPro"/>
</dbReference>
<accession>A0A4U6BMX8</accession>
<dbReference type="InterPro" id="IPR050327">
    <property type="entry name" value="Proton-linked_MCT"/>
</dbReference>
<organism evidence="5 6">
    <name type="scientific">Afipia massiliensis</name>
    <dbReference type="NCBI Taxonomy" id="211460"/>
    <lineage>
        <taxon>Bacteria</taxon>
        <taxon>Pseudomonadati</taxon>
        <taxon>Pseudomonadota</taxon>
        <taxon>Alphaproteobacteria</taxon>
        <taxon>Hyphomicrobiales</taxon>
        <taxon>Nitrobacteraceae</taxon>
        <taxon>Afipia</taxon>
    </lineage>
</organism>
<evidence type="ECO:0000256" key="3">
    <source>
        <dbReference type="ARBA" id="ARBA00023136"/>
    </source>
</evidence>
<proteinExistence type="predicted"/>
<evidence type="ECO:0000313" key="6">
    <source>
        <dbReference type="Proteomes" id="UP000034832"/>
    </source>
</evidence>
<feature type="transmembrane region" description="Helical" evidence="4">
    <location>
        <begin position="285"/>
        <end position="318"/>
    </location>
</feature>
<feature type="transmembrane region" description="Helical" evidence="4">
    <location>
        <begin position="80"/>
        <end position="96"/>
    </location>
</feature>
<gene>
    <name evidence="5" type="ORF">YH63_010045</name>
</gene>
<feature type="transmembrane region" description="Helical" evidence="4">
    <location>
        <begin position="253"/>
        <end position="273"/>
    </location>
</feature>
<name>A0A4U6BMX8_9BRAD</name>
<keyword evidence="6" id="KW-1185">Reference proteome</keyword>
<sequence>MAGLQVLSSGPSRAVVVLSITQVLGWGVLFYPPALTMTHIAAAHGWSLAQALAGFSIALGVSGLCAPLACGLIDRHGGNLVMAFGALIGALGLLILPLADRYWLYVLGWMLLGVAMASILYDPAFTTLTRIFGTASRRPITLVTFAGGLASTVAWPVTHLLIEHGGWRSAYFVFAGVLVFIVAPLHAFALPRHAVHVPPPPVAGAPIAAPAKIIPPSGWPFILMATGFAAHAFVLSGTSTHLLAILQRGGLDAGTAVFIGALFGPAQVLTRFADFMTGGRLHPLWVARVSMALMACAFILLATAGFSIGIAALFALMYGAANGVVTIARGALPLAMFGAVGYGRVVGRISRPAQILQALAPFALAFVIERWSDQGALEISIAGILLALACFAALRRST</sequence>
<feature type="transmembrane region" description="Helical" evidence="4">
    <location>
        <begin position="377"/>
        <end position="394"/>
    </location>
</feature>
<comment type="caution">
    <text evidence="5">The sequence shown here is derived from an EMBL/GenBank/DDBJ whole genome shotgun (WGS) entry which is preliminary data.</text>
</comment>
<dbReference type="InterPro" id="IPR011701">
    <property type="entry name" value="MFS"/>
</dbReference>
<evidence type="ECO:0000256" key="4">
    <source>
        <dbReference type="SAM" id="Phobius"/>
    </source>
</evidence>
<dbReference type="AlphaFoldDB" id="A0A4U6BMX8"/>
<dbReference type="EMBL" id="LBIA02000001">
    <property type="protein sequence ID" value="TKT71729.1"/>
    <property type="molecule type" value="Genomic_DNA"/>
</dbReference>
<dbReference type="OrthoDB" id="7200137at2"/>
<dbReference type="SUPFAM" id="SSF103473">
    <property type="entry name" value="MFS general substrate transporter"/>
    <property type="match status" value="1"/>
</dbReference>
<feature type="transmembrane region" description="Helical" evidence="4">
    <location>
        <begin position="221"/>
        <end position="247"/>
    </location>
</feature>
<feature type="transmembrane region" description="Helical" evidence="4">
    <location>
        <begin position="12"/>
        <end position="31"/>
    </location>
</feature>
<dbReference type="RefSeq" id="WP_046827727.1">
    <property type="nucleotide sequence ID" value="NZ_LBIA02000001.1"/>
</dbReference>
<dbReference type="Gene3D" id="1.20.1250.20">
    <property type="entry name" value="MFS general substrate transporter like domains"/>
    <property type="match status" value="1"/>
</dbReference>
<evidence type="ECO:0000256" key="1">
    <source>
        <dbReference type="ARBA" id="ARBA00022692"/>
    </source>
</evidence>
<keyword evidence="3 4" id="KW-0472">Membrane</keyword>
<dbReference type="Pfam" id="PF07690">
    <property type="entry name" value="MFS_1"/>
    <property type="match status" value="1"/>
</dbReference>
<feature type="transmembrane region" description="Helical" evidence="4">
    <location>
        <begin position="51"/>
        <end position="73"/>
    </location>
</feature>
<dbReference type="PANTHER" id="PTHR11360">
    <property type="entry name" value="MONOCARBOXYLATE TRANSPORTER"/>
    <property type="match status" value="1"/>
</dbReference>
<reference evidence="5" key="1">
    <citation type="submission" date="2019-04" db="EMBL/GenBank/DDBJ databases">
        <title>Whole genome sequencing of cave bacteria.</title>
        <authorList>
            <person name="Gan H.M."/>
            <person name="Barton H."/>
            <person name="Savka M.A."/>
        </authorList>
    </citation>
    <scope>NUCLEOTIDE SEQUENCE [LARGE SCALE GENOMIC DNA]</scope>
    <source>
        <strain evidence="5">LC387</strain>
    </source>
</reference>
<keyword evidence="1 4" id="KW-0812">Transmembrane</keyword>
<dbReference type="STRING" id="211460.YH63_08940"/>
<dbReference type="Proteomes" id="UP000034832">
    <property type="component" value="Unassembled WGS sequence"/>
</dbReference>
<feature type="transmembrane region" description="Helical" evidence="4">
    <location>
        <begin position="142"/>
        <end position="162"/>
    </location>
</feature>
<dbReference type="PANTHER" id="PTHR11360:SF308">
    <property type="entry name" value="BLL3089 PROTEIN"/>
    <property type="match status" value="1"/>
</dbReference>
<evidence type="ECO:0000256" key="2">
    <source>
        <dbReference type="ARBA" id="ARBA00022989"/>
    </source>
</evidence>